<proteinExistence type="predicted"/>
<reference evidence="1 2" key="1">
    <citation type="submission" date="2018-06" db="EMBL/GenBank/DDBJ databases">
        <authorList>
            <consortium name="Pathogen Informatics"/>
            <person name="Doyle S."/>
        </authorList>
    </citation>
    <scope>NUCLEOTIDE SEQUENCE [LARGE SCALE GENOMIC DNA]</scope>
    <source>
        <strain evidence="1 2">NCTC7303</strain>
    </source>
</reference>
<dbReference type="Proteomes" id="UP000255443">
    <property type="component" value="Unassembled WGS sequence"/>
</dbReference>
<evidence type="ECO:0000313" key="2">
    <source>
        <dbReference type="Proteomes" id="UP000255443"/>
    </source>
</evidence>
<evidence type="ECO:0000313" key="1">
    <source>
        <dbReference type="EMBL" id="SUG52056.1"/>
    </source>
</evidence>
<sequence>MILMAGFTAGNEKGELVVLAVTVPTIPPPCWPPVYVPIAVKSGLTLTAYIPAIRARCRTPGC</sequence>
<dbReference type="AlphaFoldDB" id="A0A379TPE9"/>
<protein>
    <submittedName>
        <fullName evidence="1">Uncharacterized protein</fullName>
    </submittedName>
</protein>
<dbReference type="EMBL" id="UGXC01000003">
    <property type="protein sequence ID" value="SUG52056.1"/>
    <property type="molecule type" value="Genomic_DNA"/>
</dbReference>
<gene>
    <name evidence="1" type="ORF">NCTC7303_04446</name>
</gene>
<accession>A0A379TPE9</accession>
<name>A0A379TPE9_SALER</name>
<organism evidence="1 2">
    <name type="scientific">Salmonella enterica subsp. arizonae</name>
    <dbReference type="NCBI Taxonomy" id="59203"/>
    <lineage>
        <taxon>Bacteria</taxon>
        <taxon>Pseudomonadati</taxon>
        <taxon>Pseudomonadota</taxon>
        <taxon>Gammaproteobacteria</taxon>
        <taxon>Enterobacterales</taxon>
        <taxon>Enterobacteriaceae</taxon>
        <taxon>Salmonella</taxon>
    </lineage>
</organism>